<dbReference type="InterPro" id="IPR011045">
    <property type="entry name" value="N2O_reductase_N"/>
</dbReference>
<dbReference type="OrthoDB" id="8440964at2"/>
<dbReference type="Gene3D" id="2.130.10.10">
    <property type="entry name" value="YVTN repeat-like/Quinoprotein amine dehydrogenase"/>
    <property type="match status" value="2"/>
</dbReference>
<feature type="signal peptide" evidence="1">
    <location>
        <begin position="1"/>
        <end position="27"/>
    </location>
</feature>
<keyword evidence="1" id="KW-0732">Signal</keyword>
<dbReference type="NCBIfam" id="TIGR02276">
    <property type="entry name" value="beta_rpt_yvtn"/>
    <property type="match status" value="4"/>
</dbReference>
<dbReference type="InterPro" id="IPR051200">
    <property type="entry name" value="Host-pathogen_enzymatic-act"/>
</dbReference>
<feature type="chain" id="PRO_5002766218" evidence="1">
    <location>
        <begin position="28"/>
        <end position="316"/>
    </location>
</feature>
<dbReference type="AlphaFoldDB" id="B1M2C6"/>
<protein>
    <submittedName>
        <fullName evidence="2">40-residue YVTN family beta-propeller repeat protein</fullName>
    </submittedName>
</protein>
<evidence type="ECO:0000313" key="3">
    <source>
        <dbReference type="Proteomes" id="UP000006589"/>
    </source>
</evidence>
<dbReference type="HOGENOM" id="CLU_009318_2_2_5"/>
<dbReference type="InterPro" id="IPR015943">
    <property type="entry name" value="WD40/YVTN_repeat-like_dom_sf"/>
</dbReference>
<dbReference type="STRING" id="426355.Mrad2831_4199"/>
<gene>
    <name evidence="2" type="ordered locus">Mrad2831_4199</name>
</gene>
<name>B1M2C6_METRJ</name>
<dbReference type="Proteomes" id="UP000006589">
    <property type="component" value="Chromosome"/>
</dbReference>
<dbReference type="PANTHER" id="PTHR47197">
    <property type="entry name" value="PROTEIN NIRF"/>
    <property type="match status" value="1"/>
</dbReference>
<accession>B1M2C6</accession>
<dbReference type="InterPro" id="IPR011964">
    <property type="entry name" value="YVTN_b-propeller_repeat"/>
</dbReference>
<dbReference type="EMBL" id="CP001001">
    <property type="protein sequence ID" value="ACB26166.1"/>
    <property type="molecule type" value="Genomic_DNA"/>
</dbReference>
<evidence type="ECO:0000256" key="1">
    <source>
        <dbReference type="SAM" id="SignalP"/>
    </source>
</evidence>
<evidence type="ECO:0000313" key="2">
    <source>
        <dbReference type="EMBL" id="ACB26166.1"/>
    </source>
</evidence>
<dbReference type="KEGG" id="mrd:Mrad2831_4199"/>
<sequence>MRHLRLIVTLAVAAAAGTGAGIGVASAAGDPVWVVSQQGAELARVEAGTVAGRIPLGPAPVAAAADRAGRLYLTHPDGRAVTVVAPGEPPRRLPVPGQAFGLAVSPDGARLYVGDWSGDRVLRISAATGAVEGAAAVGRDPAHLVLDRRGRLYVADRESGQVSVIDTGTMARVAVVPTGEAPFALALAPDEASLYVANVRSGDLTVIDTATLRARATVPAGRMPYGVAVTGDGSRILVTNQHAAAVTVIDAARLEIVATVAVGPYPEGIAVAGPLAYVANWFSDDVSVIDLATWRETARIKVAEGPRTVLAGEPAR</sequence>
<dbReference type="PATRIC" id="fig|426355.14.peg.4276"/>
<dbReference type="PANTHER" id="PTHR47197:SF3">
    <property type="entry name" value="DIHYDRO-HEME D1 DEHYDROGENASE"/>
    <property type="match status" value="1"/>
</dbReference>
<proteinExistence type="predicted"/>
<organism evidence="2 3">
    <name type="scientific">Methylobacterium radiotolerans (strain ATCC 27329 / DSM 1819 / JCM 2831 / NBRC 15690 / NCIMB 10815 / 0-1)</name>
    <dbReference type="NCBI Taxonomy" id="426355"/>
    <lineage>
        <taxon>Bacteria</taxon>
        <taxon>Pseudomonadati</taxon>
        <taxon>Pseudomonadota</taxon>
        <taxon>Alphaproteobacteria</taxon>
        <taxon>Hyphomicrobiales</taxon>
        <taxon>Methylobacteriaceae</taxon>
        <taxon>Methylobacterium</taxon>
    </lineage>
</organism>
<dbReference type="GeneID" id="6140258"/>
<dbReference type="Pfam" id="PF02239">
    <property type="entry name" value="Cytochrom_D1"/>
    <property type="match status" value="1"/>
</dbReference>
<dbReference type="SUPFAM" id="SSF50974">
    <property type="entry name" value="Nitrous oxide reductase, N-terminal domain"/>
    <property type="match status" value="1"/>
</dbReference>
<dbReference type="RefSeq" id="WP_012321120.1">
    <property type="nucleotide sequence ID" value="NC_010505.1"/>
</dbReference>
<reference evidence="2 3" key="1">
    <citation type="submission" date="2008-03" db="EMBL/GenBank/DDBJ databases">
        <title>Complete sequence of chromosome of Methylobacterium radiotolerans JCM 2831.</title>
        <authorList>
            <consortium name="US DOE Joint Genome Institute"/>
            <person name="Copeland A."/>
            <person name="Lucas S."/>
            <person name="Lapidus A."/>
            <person name="Glavina del Rio T."/>
            <person name="Dalin E."/>
            <person name="Tice H."/>
            <person name="Bruce D."/>
            <person name="Goodwin L."/>
            <person name="Pitluck S."/>
            <person name="Kiss H."/>
            <person name="Brettin T."/>
            <person name="Detter J.C."/>
            <person name="Han C."/>
            <person name="Kuske C.R."/>
            <person name="Schmutz J."/>
            <person name="Larimer F."/>
            <person name="Land M."/>
            <person name="Hauser L."/>
            <person name="Kyrpides N."/>
            <person name="Mikhailova N."/>
            <person name="Marx C.J."/>
            <person name="Richardson P."/>
        </authorList>
    </citation>
    <scope>NUCLEOTIDE SEQUENCE [LARGE SCALE GENOMIC DNA]</scope>
    <source>
        <strain evidence="3">ATCC 27329 / DSM 1819 / JCM 2831 / NBRC 15690 / NCIMB 10815 / 0-1</strain>
    </source>
</reference>
<dbReference type="eggNOG" id="COG3391">
    <property type="taxonomic scope" value="Bacteria"/>
</dbReference>